<dbReference type="HOGENOM" id="CLU_1139115_0_0_1"/>
<dbReference type="KEGG" id="lgi:LOTGIDRAFT_175563"/>
<dbReference type="RefSeq" id="XP_009055879.1">
    <property type="nucleotide sequence ID" value="XM_009057631.1"/>
</dbReference>
<gene>
    <name evidence="2" type="ORF">LOTGIDRAFT_175563</name>
</gene>
<dbReference type="AlphaFoldDB" id="V4BWP8"/>
<dbReference type="OMA" id="ESPTPSC"/>
<dbReference type="STRING" id="225164.V4BWP8"/>
<sequence length="244" mass="28901">MEETDEEELVEDLNIEFFALKYFTMSKLKQYKKDIEKMKKDSQEKDKKAEKEVERLQERIRELEEKEKVQKSAIEESSSEADESPSPHRRKIHRKKGLGLDTPHTVTNRKPSELLLNCEVRTRFSLLRPNIQQRVESKQNDEIAKRNVNRKVRQFVEGEKVRILNVRSNYPKWYYGRIVKCLNAVRYLVKIGYRECQVHIDHLMERFDDDETGSIPNSDVDLDQTKVVEPSNQSKNVVPIEKHS</sequence>
<feature type="region of interest" description="Disordered" evidence="1">
    <location>
        <begin position="211"/>
        <end position="244"/>
    </location>
</feature>
<proteinExistence type="predicted"/>
<evidence type="ECO:0000313" key="2">
    <source>
        <dbReference type="EMBL" id="ESO93439.1"/>
    </source>
</evidence>
<keyword evidence="3" id="KW-1185">Reference proteome</keyword>
<dbReference type="Proteomes" id="UP000030746">
    <property type="component" value="Unassembled WGS sequence"/>
</dbReference>
<feature type="compositionally biased region" description="Basic residues" evidence="1">
    <location>
        <begin position="87"/>
        <end position="97"/>
    </location>
</feature>
<dbReference type="GeneID" id="20243244"/>
<feature type="region of interest" description="Disordered" evidence="1">
    <location>
        <begin position="62"/>
        <end position="106"/>
    </location>
</feature>
<evidence type="ECO:0000313" key="3">
    <source>
        <dbReference type="Proteomes" id="UP000030746"/>
    </source>
</evidence>
<accession>V4BWP8</accession>
<dbReference type="CTD" id="20243244"/>
<dbReference type="EMBL" id="KB201919">
    <property type="protein sequence ID" value="ESO93439.1"/>
    <property type="molecule type" value="Genomic_DNA"/>
</dbReference>
<dbReference type="OrthoDB" id="6220944at2759"/>
<name>V4BWP8_LOTGI</name>
<evidence type="ECO:0000256" key="1">
    <source>
        <dbReference type="SAM" id="MobiDB-lite"/>
    </source>
</evidence>
<feature type="compositionally biased region" description="Basic and acidic residues" evidence="1">
    <location>
        <begin position="62"/>
        <end position="74"/>
    </location>
</feature>
<reference evidence="2 3" key="1">
    <citation type="journal article" date="2013" name="Nature">
        <title>Insights into bilaterian evolution from three spiralian genomes.</title>
        <authorList>
            <person name="Simakov O."/>
            <person name="Marletaz F."/>
            <person name="Cho S.J."/>
            <person name="Edsinger-Gonzales E."/>
            <person name="Havlak P."/>
            <person name="Hellsten U."/>
            <person name="Kuo D.H."/>
            <person name="Larsson T."/>
            <person name="Lv J."/>
            <person name="Arendt D."/>
            <person name="Savage R."/>
            <person name="Osoegawa K."/>
            <person name="de Jong P."/>
            <person name="Grimwood J."/>
            <person name="Chapman J.A."/>
            <person name="Shapiro H."/>
            <person name="Aerts A."/>
            <person name="Otillar R.P."/>
            <person name="Terry A.Y."/>
            <person name="Boore J.L."/>
            <person name="Grigoriev I.V."/>
            <person name="Lindberg D.R."/>
            <person name="Seaver E.C."/>
            <person name="Weisblat D.A."/>
            <person name="Putnam N.H."/>
            <person name="Rokhsar D.S."/>
        </authorList>
    </citation>
    <scope>NUCLEOTIDE SEQUENCE [LARGE SCALE GENOMIC DNA]</scope>
</reference>
<organism evidence="2 3">
    <name type="scientific">Lottia gigantea</name>
    <name type="common">Giant owl limpet</name>
    <dbReference type="NCBI Taxonomy" id="225164"/>
    <lineage>
        <taxon>Eukaryota</taxon>
        <taxon>Metazoa</taxon>
        <taxon>Spiralia</taxon>
        <taxon>Lophotrochozoa</taxon>
        <taxon>Mollusca</taxon>
        <taxon>Gastropoda</taxon>
        <taxon>Patellogastropoda</taxon>
        <taxon>Lottioidea</taxon>
        <taxon>Lottiidae</taxon>
        <taxon>Lottia</taxon>
    </lineage>
</organism>
<protein>
    <submittedName>
        <fullName evidence="2">Uncharacterized protein</fullName>
    </submittedName>
</protein>